<accession>A0ABS8P6Q7</accession>
<sequence length="257" mass="26391">MAEERVRVSEETPGVVRVTLSNGAGHNVVDFELGRQFREALSGPARSARVVEIVAEGPNFCVGGDVRGFAADPDASLTALADDFHSCQRLILGFTQPVVIGVQGWAAGIGLSLALSGDVIVLGAGARLRPAYTAIGLTPDGGMTATLPAAVGRARAMDMFLTNRPMAAEEALACGLASRVVADEDLHTETAAIAASIAAGPPQALAATKKLVRTADGVLTDAHLDLEAKSIGDRGLSPEGREGVASFVGKRAPSWPS</sequence>
<evidence type="ECO:0000313" key="3">
    <source>
        <dbReference type="Proteomes" id="UP001199469"/>
    </source>
</evidence>
<dbReference type="CDD" id="cd06558">
    <property type="entry name" value="crotonase-like"/>
    <property type="match status" value="1"/>
</dbReference>
<dbReference type="EMBL" id="JAJNDB010000002">
    <property type="protein sequence ID" value="MCD2193928.1"/>
    <property type="molecule type" value="Genomic_DNA"/>
</dbReference>
<dbReference type="InterPro" id="IPR029045">
    <property type="entry name" value="ClpP/crotonase-like_dom_sf"/>
</dbReference>
<keyword evidence="3" id="KW-1185">Reference proteome</keyword>
<dbReference type="Gene3D" id="1.10.12.10">
    <property type="entry name" value="Lyase 2-enoyl-coa Hydratase, Chain A, domain 2"/>
    <property type="match status" value="1"/>
</dbReference>
<gene>
    <name evidence="2" type="ORF">LQ327_11130</name>
</gene>
<dbReference type="Pfam" id="PF00378">
    <property type="entry name" value="ECH_1"/>
    <property type="match status" value="1"/>
</dbReference>
<comment type="caution">
    <text evidence="2">The sequence shown here is derived from an EMBL/GenBank/DDBJ whole genome shotgun (WGS) entry which is preliminary data.</text>
</comment>
<proteinExistence type="inferred from homology"/>
<dbReference type="RefSeq" id="WP_230733342.1">
    <property type="nucleotide sequence ID" value="NZ_JAJNDB010000002.1"/>
</dbReference>
<dbReference type="PANTHER" id="PTHR43459:SF1">
    <property type="entry name" value="EG:BACN32G11.4 PROTEIN"/>
    <property type="match status" value="1"/>
</dbReference>
<evidence type="ECO:0000256" key="1">
    <source>
        <dbReference type="ARBA" id="ARBA00005254"/>
    </source>
</evidence>
<evidence type="ECO:0000313" key="2">
    <source>
        <dbReference type="EMBL" id="MCD2193928.1"/>
    </source>
</evidence>
<dbReference type="PANTHER" id="PTHR43459">
    <property type="entry name" value="ENOYL-COA HYDRATASE"/>
    <property type="match status" value="1"/>
</dbReference>
<dbReference type="SUPFAM" id="SSF52096">
    <property type="entry name" value="ClpP/crotonase"/>
    <property type="match status" value="1"/>
</dbReference>
<comment type="similarity">
    <text evidence="1">Belongs to the enoyl-CoA hydratase/isomerase family.</text>
</comment>
<reference evidence="2 3" key="1">
    <citation type="submission" date="2021-11" db="EMBL/GenBank/DDBJ databases">
        <title>Draft genome sequence of Actinomycetospora sp. SF1 isolated from the rhizosphere soil.</title>
        <authorList>
            <person name="Duangmal K."/>
            <person name="Chantavorakit T."/>
        </authorList>
    </citation>
    <scope>NUCLEOTIDE SEQUENCE [LARGE SCALE GENOMIC DNA]</scope>
    <source>
        <strain evidence="2 3">TBRC 5722</strain>
    </source>
</reference>
<dbReference type="InterPro" id="IPR014748">
    <property type="entry name" value="Enoyl-CoA_hydra_C"/>
</dbReference>
<dbReference type="Proteomes" id="UP001199469">
    <property type="component" value="Unassembled WGS sequence"/>
</dbReference>
<dbReference type="InterPro" id="IPR001753">
    <property type="entry name" value="Enoyl-CoA_hydra/iso"/>
</dbReference>
<name>A0ABS8P6Q7_9PSEU</name>
<protein>
    <submittedName>
        <fullName evidence="2">Enoyl-CoA hydratase-related protein</fullName>
    </submittedName>
</protein>
<dbReference type="Gene3D" id="3.90.226.10">
    <property type="entry name" value="2-enoyl-CoA Hydratase, Chain A, domain 1"/>
    <property type="match status" value="1"/>
</dbReference>
<organism evidence="2 3">
    <name type="scientific">Actinomycetospora endophytica</name>
    <dbReference type="NCBI Taxonomy" id="2291215"/>
    <lineage>
        <taxon>Bacteria</taxon>
        <taxon>Bacillati</taxon>
        <taxon>Actinomycetota</taxon>
        <taxon>Actinomycetes</taxon>
        <taxon>Pseudonocardiales</taxon>
        <taxon>Pseudonocardiaceae</taxon>
        <taxon>Actinomycetospora</taxon>
    </lineage>
</organism>